<evidence type="ECO:0000256" key="1">
    <source>
        <dbReference type="SAM" id="MobiDB-lite"/>
    </source>
</evidence>
<sequence>MVGKMKDPVKESPRHQVGGDHYLKMTPQPIDLLRSWLTPAEYAGFLRGNIIKYLARYKEKGGVRDLEKAKQYLDWLIEHETGENK</sequence>
<proteinExistence type="predicted"/>
<dbReference type="GO" id="GO:0016301">
    <property type="term" value="F:kinase activity"/>
    <property type="evidence" value="ECO:0007669"/>
    <property type="project" value="UniProtKB-KW"/>
</dbReference>
<name>A0A8S5PKU9_9CAUD</name>
<keyword evidence="2" id="KW-0418">Kinase</keyword>
<evidence type="ECO:0000313" key="2">
    <source>
        <dbReference type="EMBL" id="DAE07522.1"/>
    </source>
</evidence>
<accession>A0A8S5PKU9</accession>
<protein>
    <submittedName>
        <fullName evidence="2">Nucelotide kinase</fullName>
    </submittedName>
</protein>
<dbReference type="EMBL" id="BK015452">
    <property type="protein sequence ID" value="DAE07522.1"/>
    <property type="molecule type" value="Genomic_DNA"/>
</dbReference>
<dbReference type="InterPro" id="IPR021739">
    <property type="entry name" value="SaV-like"/>
</dbReference>
<reference evidence="2" key="1">
    <citation type="journal article" date="2021" name="Proc. Natl. Acad. Sci. U.S.A.">
        <title>A Catalog of Tens of Thousands of Viruses from Human Metagenomes Reveals Hidden Associations with Chronic Diseases.</title>
        <authorList>
            <person name="Tisza M.J."/>
            <person name="Buck C.B."/>
        </authorList>
    </citation>
    <scope>NUCLEOTIDE SEQUENCE</scope>
    <source>
        <strain evidence="2">CtnCN2</strain>
    </source>
</reference>
<keyword evidence="2" id="KW-0808">Transferase</keyword>
<feature type="region of interest" description="Disordered" evidence="1">
    <location>
        <begin position="1"/>
        <end position="22"/>
    </location>
</feature>
<dbReference type="Pfam" id="PF11753">
    <property type="entry name" value="DUF3310"/>
    <property type="match status" value="1"/>
</dbReference>
<organism evidence="2">
    <name type="scientific">Podoviridae sp. ctnCN2</name>
    <dbReference type="NCBI Taxonomy" id="2825274"/>
    <lineage>
        <taxon>Viruses</taxon>
        <taxon>Duplodnaviria</taxon>
        <taxon>Heunggongvirae</taxon>
        <taxon>Uroviricota</taxon>
        <taxon>Caudoviricetes</taxon>
    </lineage>
</organism>